<organism evidence="1 2">
    <name type="scientific">Parasphingorhabdus marina DSM 22363</name>
    <dbReference type="NCBI Taxonomy" id="1123272"/>
    <lineage>
        <taxon>Bacteria</taxon>
        <taxon>Pseudomonadati</taxon>
        <taxon>Pseudomonadota</taxon>
        <taxon>Alphaproteobacteria</taxon>
        <taxon>Sphingomonadales</taxon>
        <taxon>Sphingomonadaceae</taxon>
        <taxon>Parasphingorhabdus</taxon>
    </lineage>
</organism>
<proteinExistence type="predicted"/>
<dbReference type="Proteomes" id="UP000185192">
    <property type="component" value="Unassembled WGS sequence"/>
</dbReference>
<dbReference type="SUPFAM" id="SSF53955">
    <property type="entry name" value="Lysozyme-like"/>
    <property type="match status" value="1"/>
</dbReference>
<accession>A0A1N6CWB7</accession>
<evidence type="ECO:0000313" key="2">
    <source>
        <dbReference type="Proteomes" id="UP000185192"/>
    </source>
</evidence>
<keyword evidence="2" id="KW-1185">Reference proteome</keyword>
<dbReference type="Gene3D" id="1.10.530.10">
    <property type="match status" value="1"/>
</dbReference>
<name>A0A1N6CWB7_9SPHN</name>
<reference evidence="2" key="1">
    <citation type="submission" date="2016-11" db="EMBL/GenBank/DDBJ databases">
        <authorList>
            <person name="Varghese N."/>
            <person name="Submissions S."/>
        </authorList>
    </citation>
    <scope>NUCLEOTIDE SEQUENCE [LARGE SCALE GENOMIC DNA]</scope>
    <source>
        <strain evidence="2">DSM 22363</strain>
    </source>
</reference>
<dbReference type="OrthoDB" id="8477976at2"/>
<evidence type="ECO:0000313" key="1">
    <source>
        <dbReference type="EMBL" id="SIN62841.1"/>
    </source>
</evidence>
<dbReference type="InterPro" id="IPR023346">
    <property type="entry name" value="Lysozyme-like_dom_sf"/>
</dbReference>
<dbReference type="STRING" id="1123272.SAMN02745824_1137"/>
<gene>
    <name evidence="1" type="ORF">SAMN02745824_1137</name>
</gene>
<sequence length="273" mass="29341">MANISAAGSIGHDRVTRAIASSAQRTGVDFNYLLGQAKIESGLDPQARARTSSATGLFQFIDQSWLGVIEKHGHKHGLDWARAAISQNSRGRFQVADSSLKSQILDLRKNPEIASLMAAEFASDNKDYLEGRLGKRAAPVDLYLAHFLGPAGARKFLSLHERNPDGAAAPHMMRAAGANKSIFYTTGGAPRSFDEIRQRFAAKLERFSPGVEAHRPSAPGGESSPVTNTVQPADYVRLASQRAARPVAASTPTYNESAHMAYMLLASLGATPR</sequence>
<protein>
    <recommendedName>
        <fullName evidence="3">Transglycosylase SLT domain-containing protein</fullName>
    </recommendedName>
</protein>
<dbReference type="AlphaFoldDB" id="A0A1N6CWB7"/>
<dbReference type="RefSeq" id="WP_074204101.1">
    <property type="nucleotide sequence ID" value="NZ_FSQW01000001.1"/>
</dbReference>
<evidence type="ECO:0008006" key="3">
    <source>
        <dbReference type="Google" id="ProtNLM"/>
    </source>
</evidence>
<dbReference type="EMBL" id="FSQW01000001">
    <property type="protein sequence ID" value="SIN62841.1"/>
    <property type="molecule type" value="Genomic_DNA"/>
</dbReference>